<dbReference type="GO" id="GO:0005743">
    <property type="term" value="C:mitochondrial inner membrane"/>
    <property type="evidence" value="ECO:0007669"/>
    <property type="project" value="UniProtKB-SubCell"/>
</dbReference>
<evidence type="ECO:0000256" key="9">
    <source>
        <dbReference type="RuleBase" id="RU363100"/>
    </source>
</evidence>
<gene>
    <name evidence="10" type="primary">RNPEP</name>
</gene>
<evidence type="ECO:0000256" key="5">
    <source>
        <dbReference type="ARBA" id="ARBA00022792"/>
    </source>
</evidence>
<dbReference type="PANTHER" id="PTHR14154">
    <property type="entry name" value="UPF0041 BRAIN PROTEIN 44-RELATED"/>
    <property type="match status" value="1"/>
</dbReference>
<evidence type="ECO:0000256" key="2">
    <source>
        <dbReference type="ARBA" id="ARBA00006416"/>
    </source>
</evidence>
<sequence length="156" mass="17293">MAAAVGLRASYHRMLNKIEFMLPPKIRPFYNHPAGPKTVFFWAPIMKWGLVVAGMADMTRPAEKLSPGQSGVLTATGLIWSRYSLVIIPKNWSLFAVNFFVGCAGGSQLFRIWKLYNSKQQALTFKSPGSISRGHYYRELAAGFSFVTEVDPMGAG</sequence>
<evidence type="ECO:0000256" key="1">
    <source>
        <dbReference type="ARBA" id="ARBA00004448"/>
    </source>
</evidence>
<evidence type="ECO:0000256" key="4">
    <source>
        <dbReference type="ARBA" id="ARBA00022692"/>
    </source>
</evidence>
<reference evidence="10" key="2">
    <citation type="submission" date="2025-09" db="UniProtKB">
        <authorList>
            <consortium name="Ensembl"/>
        </authorList>
    </citation>
    <scope>IDENTIFICATION</scope>
</reference>
<name>A0A8C5PA01_9ANUR</name>
<dbReference type="Ensembl" id="ENSLLET00000008049.1">
    <property type="protein sequence ID" value="ENSLLEP00000007734.1"/>
    <property type="gene ID" value="ENSLLEG00000004839.1"/>
</dbReference>
<keyword evidence="11" id="KW-1185">Reference proteome</keyword>
<dbReference type="AlphaFoldDB" id="A0A8C5PA01"/>
<comment type="function">
    <text evidence="9">Mediates the uptake of pyruvate into mitochondria.</text>
</comment>
<keyword evidence="5 9" id="KW-0999">Mitochondrion inner membrane</keyword>
<organism evidence="10 11">
    <name type="scientific">Leptobrachium leishanense</name>
    <name type="common">Leishan spiny toad</name>
    <dbReference type="NCBI Taxonomy" id="445787"/>
    <lineage>
        <taxon>Eukaryota</taxon>
        <taxon>Metazoa</taxon>
        <taxon>Chordata</taxon>
        <taxon>Craniata</taxon>
        <taxon>Vertebrata</taxon>
        <taxon>Euteleostomi</taxon>
        <taxon>Amphibia</taxon>
        <taxon>Batrachia</taxon>
        <taxon>Anura</taxon>
        <taxon>Pelobatoidea</taxon>
        <taxon>Megophryidae</taxon>
        <taxon>Leptobrachium</taxon>
    </lineage>
</organism>
<accession>A0A8C5PA01</accession>
<dbReference type="OrthoDB" id="79562at2759"/>
<dbReference type="GO" id="GO:0006850">
    <property type="term" value="P:pyruvate import into mitochondria"/>
    <property type="evidence" value="ECO:0007669"/>
    <property type="project" value="InterPro"/>
</dbReference>
<comment type="similarity">
    <text evidence="2 9">Belongs to the mitochondrial pyruvate carrier (MPC) (TC 2.A.105) family.</text>
</comment>
<keyword evidence="7 9" id="KW-0496">Mitochondrion</keyword>
<evidence type="ECO:0000313" key="10">
    <source>
        <dbReference type="Ensembl" id="ENSLLEP00000007734.1"/>
    </source>
</evidence>
<evidence type="ECO:0000256" key="6">
    <source>
        <dbReference type="ARBA" id="ARBA00022989"/>
    </source>
</evidence>
<evidence type="ECO:0000256" key="8">
    <source>
        <dbReference type="ARBA" id="ARBA00023136"/>
    </source>
</evidence>
<proteinExistence type="inferred from homology"/>
<evidence type="ECO:0000256" key="7">
    <source>
        <dbReference type="ARBA" id="ARBA00023128"/>
    </source>
</evidence>
<keyword evidence="4" id="KW-0812">Transmembrane</keyword>
<evidence type="ECO:0000256" key="3">
    <source>
        <dbReference type="ARBA" id="ARBA00022448"/>
    </source>
</evidence>
<dbReference type="GeneTree" id="ENSGT00940000160431"/>
<protein>
    <recommendedName>
        <fullName evidence="9">Mitochondrial pyruvate carrier</fullName>
    </recommendedName>
</protein>
<comment type="subcellular location">
    <subcellularLocation>
        <location evidence="1 9">Mitochondrion inner membrane</location>
        <topology evidence="1 9">Multi-pass membrane protein</topology>
    </subcellularLocation>
</comment>
<reference evidence="10" key="1">
    <citation type="submission" date="2025-08" db="UniProtKB">
        <authorList>
            <consortium name="Ensembl"/>
        </authorList>
    </citation>
    <scope>IDENTIFICATION</scope>
</reference>
<dbReference type="Proteomes" id="UP000694569">
    <property type="component" value="Unplaced"/>
</dbReference>
<dbReference type="Pfam" id="PF03650">
    <property type="entry name" value="MPC"/>
    <property type="match status" value="1"/>
</dbReference>
<dbReference type="InterPro" id="IPR005336">
    <property type="entry name" value="MPC"/>
</dbReference>
<evidence type="ECO:0000313" key="11">
    <source>
        <dbReference type="Proteomes" id="UP000694569"/>
    </source>
</evidence>
<keyword evidence="8" id="KW-0472">Membrane</keyword>
<keyword evidence="6" id="KW-1133">Transmembrane helix</keyword>
<keyword evidence="3 9" id="KW-0813">Transport</keyword>